<dbReference type="Pfam" id="PF07610">
    <property type="entry name" value="DUF1573"/>
    <property type="match status" value="1"/>
</dbReference>
<evidence type="ECO:0000256" key="1">
    <source>
        <dbReference type="SAM" id="SignalP"/>
    </source>
</evidence>
<dbReference type="InterPro" id="IPR013783">
    <property type="entry name" value="Ig-like_fold"/>
</dbReference>
<dbReference type="PANTHER" id="PTHR37833:SF1">
    <property type="entry name" value="SIGNAL PEPTIDE PROTEIN"/>
    <property type="match status" value="1"/>
</dbReference>
<name>A0ABY4KIZ7_9FLAO</name>
<feature type="chain" id="PRO_5046053847" evidence="1">
    <location>
        <begin position="24"/>
        <end position="153"/>
    </location>
</feature>
<feature type="signal peptide" evidence="1">
    <location>
        <begin position="1"/>
        <end position="23"/>
    </location>
</feature>
<protein>
    <submittedName>
        <fullName evidence="2">DUF1573 domain-containing protein</fullName>
    </submittedName>
</protein>
<gene>
    <name evidence="2" type="ORF">M0M57_07340</name>
</gene>
<evidence type="ECO:0000313" key="3">
    <source>
        <dbReference type="Proteomes" id="UP000830583"/>
    </source>
</evidence>
<dbReference type="EMBL" id="CP096205">
    <property type="protein sequence ID" value="UPQ80644.1"/>
    <property type="molecule type" value="Genomic_DNA"/>
</dbReference>
<keyword evidence="3" id="KW-1185">Reference proteome</keyword>
<evidence type="ECO:0000313" key="2">
    <source>
        <dbReference type="EMBL" id="UPQ80644.1"/>
    </source>
</evidence>
<reference evidence="2" key="1">
    <citation type="submission" date="2022-04" db="EMBL/GenBank/DDBJ databases">
        <title>Consumption of N2O by Flavobacterium azooxidireducens sp. nov. isolated from Decomposing Leaf Litter of Phragmites australis (Cav.).</title>
        <authorList>
            <person name="Behrendt U."/>
            <person name="Spanner T."/>
            <person name="Augustin J."/>
            <person name="Horn M.A."/>
            <person name="Kolb S."/>
            <person name="Ulrich A."/>
        </authorList>
    </citation>
    <scope>NUCLEOTIDE SEQUENCE</scope>
    <source>
        <strain evidence="2">IGB 4-14</strain>
    </source>
</reference>
<sequence>MKSLKLSLFAIAATVLFSVGATAQEKKAEVKPAITTTPVAQKPTSPVTWKEVTYDFGDIKKGTPVSHDFTFTNTTKQTVIITNVKASCGCTATNYTKTPIKPGETANVTATYNAASAGAFTKTVTVSLNENEVPKVLTIKGKVIDPNPAPINQ</sequence>
<organism evidence="2 3">
    <name type="scientific">Flavobacterium azooxidireducens</name>
    <dbReference type="NCBI Taxonomy" id="1871076"/>
    <lineage>
        <taxon>Bacteria</taxon>
        <taxon>Pseudomonadati</taxon>
        <taxon>Bacteroidota</taxon>
        <taxon>Flavobacteriia</taxon>
        <taxon>Flavobacteriales</taxon>
        <taxon>Flavobacteriaceae</taxon>
        <taxon>Flavobacterium</taxon>
    </lineage>
</organism>
<dbReference type="InterPro" id="IPR011467">
    <property type="entry name" value="DUF1573"/>
</dbReference>
<dbReference type="Gene3D" id="2.60.40.10">
    <property type="entry name" value="Immunoglobulins"/>
    <property type="match status" value="1"/>
</dbReference>
<dbReference type="Proteomes" id="UP000830583">
    <property type="component" value="Chromosome"/>
</dbReference>
<dbReference type="RefSeq" id="WP_248436534.1">
    <property type="nucleotide sequence ID" value="NZ_CP096205.1"/>
</dbReference>
<accession>A0ABY4KIZ7</accession>
<keyword evidence="1" id="KW-0732">Signal</keyword>
<proteinExistence type="predicted"/>
<dbReference type="PANTHER" id="PTHR37833">
    <property type="entry name" value="LIPOPROTEIN-RELATED"/>
    <property type="match status" value="1"/>
</dbReference>